<accession>A0A852T854</accession>
<evidence type="ECO:0000313" key="2">
    <source>
        <dbReference type="Proteomes" id="UP000548423"/>
    </source>
</evidence>
<gene>
    <name evidence="1" type="ORF">F4694_001739</name>
</gene>
<proteinExistence type="predicted"/>
<name>A0A852T854_9BACI</name>
<protein>
    <submittedName>
        <fullName evidence="1">Uncharacterized protein</fullName>
    </submittedName>
</protein>
<comment type="caution">
    <text evidence="1">The sequence shown here is derived from an EMBL/GenBank/DDBJ whole genome shotgun (WGS) entry which is preliminary data.</text>
</comment>
<reference evidence="2" key="1">
    <citation type="submission" date="2020-07" db="EMBL/GenBank/DDBJ databases">
        <authorList>
            <person name="Partida-Martinez L."/>
            <person name="Huntemann M."/>
            <person name="Clum A."/>
            <person name="Wang J."/>
            <person name="Palaniappan K."/>
            <person name="Ritter S."/>
            <person name="Chen I.-M."/>
            <person name="Stamatis D."/>
            <person name="Reddy T."/>
            <person name="O'Malley R."/>
            <person name="Daum C."/>
            <person name="Shapiro N."/>
            <person name="Ivanova N."/>
            <person name="Kyrpides N."/>
            <person name="Woyke T."/>
        </authorList>
    </citation>
    <scope>NUCLEOTIDE SEQUENCE [LARGE SCALE GENOMIC DNA]</scope>
    <source>
        <strain evidence="2">AT2.8</strain>
    </source>
</reference>
<evidence type="ECO:0000313" key="1">
    <source>
        <dbReference type="EMBL" id="NYE04990.1"/>
    </source>
</evidence>
<dbReference type="EMBL" id="JACCBX010000003">
    <property type="protein sequence ID" value="NYE04990.1"/>
    <property type="molecule type" value="Genomic_DNA"/>
</dbReference>
<reference evidence="2" key="2">
    <citation type="submission" date="2020-08" db="EMBL/GenBank/DDBJ databases">
        <title>The Agave Microbiome: Exploring the role of microbial communities in plant adaptations to desert environments.</title>
        <authorList>
            <person name="Partida-Martinez L.P."/>
        </authorList>
    </citation>
    <scope>NUCLEOTIDE SEQUENCE [LARGE SCALE GENOMIC DNA]</scope>
    <source>
        <strain evidence="2">AT2.8</strain>
    </source>
</reference>
<organism evidence="1 2">
    <name type="scientific">Neobacillus niacini</name>
    <dbReference type="NCBI Taxonomy" id="86668"/>
    <lineage>
        <taxon>Bacteria</taxon>
        <taxon>Bacillati</taxon>
        <taxon>Bacillota</taxon>
        <taxon>Bacilli</taxon>
        <taxon>Bacillales</taxon>
        <taxon>Bacillaceae</taxon>
        <taxon>Neobacillus</taxon>
    </lineage>
</organism>
<dbReference type="AlphaFoldDB" id="A0A852T854"/>
<dbReference type="Proteomes" id="UP000548423">
    <property type="component" value="Unassembled WGS sequence"/>
</dbReference>
<sequence length="32" mass="3655">MNLDGKSPSKIYDLITKKYQDYGEPTPTPEPK</sequence>